<keyword evidence="3" id="KW-0804">Transcription</keyword>
<dbReference type="InterPro" id="IPR036390">
    <property type="entry name" value="WH_DNA-bd_sf"/>
</dbReference>
<evidence type="ECO:0000256" key="2">
    <source>
        <dbReference type="ARBA" id="ARBA00023125"/>
    </source>
</evidence>
<keyword evidence="2" id="KW-0238">DNA-binding</keyword>
<dbReference type="RefSeq" id="WP_167365330.1">
    <property type="nucleotide sequence ID" value="NZ_FMXM01000038.1"/>
</dbReference>
<dbReference type="Proteomes" id="UP000198588">
    <property type="component" value="Unassembled WGS sequence"/>
</dbReference>
<evidence type="ECO:0000259" key="4">
    <source>
        <dbReference type="PROSITE" id="PS50949"/>
    </source>
</evidence>
<name>A0A1G5ZWP9_9HYPH</name>
<dbReference type="PANTHER" id="PTHR44846">
    <property type="entry name" value="MANNOSYL-D-GLYCERATE TRANSPORT/METABOLISM SYSTEM REPRESSOR MNGR-RELATED"/>
    <property type="match status" value="1"/>
</dbReference>
<dbReference type="InterPro" id="IPR028978">
    <property type="entry name" value="Chorismate_lyase_/UTRA_dom_sf"/>
</dbReference>
<gene>
    <name evidence="5" type="ORF">SAMN02927914_06444</name>
</gene>
<evidence type="ECO:0000256" key="3">
    <source>
        <dbReference type="ARBA" id="ARBA00023163"/>
    </source>
</evidence>
<dbReference type="SUPFAM" id="SSF64288">
    <property type="entry name" value="Chorismate lyase-like"/>
    <property type="match status" value="1"/>
</dbReference>
<dbReference type="STRING" id="1165689.SAMN02927914_06444"/>
<dbReference type="InterPro" id="IPR000524">
    <property type="entry name" value="Tscrpt_reg_HTH_GntR"/>
</dbReference>
<dbReference type="Gene3D" id="3.40.1410.10">
    <property type="entry name" value="Chorismate lyase-like"/>
    <property type="match status" value="1"/>
</dbReference>
<accession>A0A1G5ZWP9</accession>
<dbReference type="GO" id="GO:0003677">
    <property type="term" value="F:DNA binding"/>
    <property type="evidence" value="ECO:0007669"/>
    <property type="project" value="UniProtKB-KW"/>
</dbReference>
<protein>
    <submittedName>
        <fullName evidence="5">GntR family transcriptional regulator</fullName>
    </submittedName>
</protein>
<dbReference type="InterPro" id="IPR050679">
    <property type="entry name" value="Bact_HTH_transcr_reg"/>
</dbReference>
<proteinExistence type="predicted"/>
<dbReference type="Pfam" id="PF00392">
    <property type="entry name" value="GntR"/>
    <property type="match status" value="1"/>
</dbReference>
<dbReference type="SMART" id="SM00866">
    <property type="entry name" value="UTRA"/>
    <property type="match status" value="1"/>
</dbReference>
<dbReference type="Pfam" id="PF07702">
    <property type="entry name" value="UTRA"/>
    <property type="match status" value="1"/>
</dbReference>
<evidence type="ECO:0000313" key="5">
    <source>
        <dbReference type="EMBL" id="SDA99082.1"/>
    </source>
</evidence>
<dbReference type="PRINTS" id="PR00035">
    <property type="entry name" value="HTHGNTR"/>
</dbReference>
<dbReference type="InterPro" id="IPR011663">
    <property type="entry name" value="UTRA"/>
</dbReference>
<dbReference type="PROSITE" id="PS50949">
    <property type="entry name" value="HTH_GNTR"/>
    <property type="match status" value="1"/>
</dbReference>
<dbReference type="CDD" id="cd07377">
    <property type="entry name" value="WHTH_GntR"/>
    <property type="match status" value="1"/>
</dbReference>
<dbReference type="PANTHER" id="PTHR44846:SF17">
    <property type="entry name" value="GNTR-FAMILY TRANSCRIPTIONAL REGULATOR"/>
    <property type="match status" value="1"/>
</dbReference>
<dbReference type="GO" id="GO:0045892">
    <property type="term" value="P:negative regulation of DNA-templated transcription"/>
    <property type="evidence" value="ECO:0007669"/>
    <property type="project" value="TreeGrafter"/>
</dbReference>
<dbReference type="SMART" id="SM00345">
    <property type="entry name" value="HTH_GNTR"/>
    <property type="match status" value="1"/>
</dbReference>
<dbReference type="GO" id="GO:0003700">
    <property type="term" value="F:DNA-binding transcription factor activity"/>
    <property type="evidence" value="ECO:0007669"/>
    <property type="project" value="InterPro"/>
</dbReference>
<reference evidence="5 6" key="1">
    <citation type="submission" date="2016-10" db="EMBL/GenBank/DDBJ databases">
        <authorList>
            <person name="de Groot N.N."/>
        </authorList>
    </citation>
    <scope>NUCLEOTIDE SEQUENCE [LARGE SCALE GENOMIC DNA]</scope>
    <source>
        <strain evidence="5 6">CGMCC 1.12097</strain>
    </source>
</reference>
<dbReference type="InterPro" id="IPR036388">
    <property type="entry name" value="WH-like_DNA-bd_sf"/>
</dbReference>
<organism evidence="5 6">
    <name type="scientific">Mesorhizobium qingshengii</name>
    <dbReference type="NCBI Taxonomy" id="1165689"/>
    <lineage>
        <taxon>Bacteria</taxon>
        <taxon>Pseudomonadati</taxon>
        <taxon>Pseudomonadota</taxon>
        <taxon>Alphaproteobacteria</taxon>
        <taxon>Hyphomicrobiales</taxon>
        <taxon>Phyllobacteriaceae</taxon>
        <taxon>Mesorhizobium</taxon>
    </lineage>
</organism>
<keyword evidence="1" id="KW-0805">Transcription regulation</keyword>
<feature type="domain" description="HTH gntR-type" evidence="4">
    <location>
        <begin position="21"/>
        <end position="89"/>
    </location>
</feature>
<dbReference type="AlphaFoldDB" id="A0A1G5ZWP9"/>
<dbReference type="EMBL" id="FMXM01000038">
    <property type="protein sequence ID" value="SDA99082.1"/>
    <property type="molecule type" value="Genomic_DNA"/>
</dbReference>
<evidence type="ECO:0000313" key="6">
    <source>
        <dbReference type="Proteomes" id="UP000198588"/>
    </source>
</evidence>
<evidence type="ECO:0000256" key="1">
    <source>
        <dbReference type="ARBA" id="ARBA00023015"/>
    </source>
</evidence>
<dbReference type="SUPFAM" id="SSF46785">
    <property type="entry name" value="Winged helix' DNA-binding domain"/>
    <property type="match status" value="1"/>
</dbReference>
<sequence length="264" mass="28715">MPSDGLLGMAKDIWRGEAPVSGLPSRIAVSLREKVEAGSLPAGFKFPAEATLAKQIGVSRPTLREAIRILAEERVLEVRHGVGTFVAAPAVRPLRDPLETQQSLSALLRAAGMVPSSRDLSIELVSAPSSICTELGVNEGRPIARVSRTRLADGVPLAVNYEYLVRGTPETDLSLLSLFDGSSLYSFLAEKIDLTLVQSRVIIGAVAANADHAQRLRLRKGSPLLLMRQTQFDLAGKPVLYTMSYQNSQIIEFTSIRFGCRYDR</sequence>
<dbReference type="Gene3D" id="1.10.10.10">
    <property type="entry name" value="Winged helix-like DNA-binding domain superfamily/Winged helix DNA-binding domain"/>
    <property type="match status" value="1"/>
</dbReference>